<dbReference type="GO" id="GO:0006623">
    <property type="term" value="P:protein targeting to vacuole"/>
    <property type="evidence" value="ECO:0000318"/>
    <property type="project" value="GO_Central"/>
</dbReference>
<dbReference type="Pfam" id="PF07200">
    <property type="entry name" value="Mod_r"/>
    <property type="match status" value="1"/>
</dbReference>
<dbReference type="RefSeq" id="XP_006676110.1">
    <property type="nucleotide sequence ID" value="XM_006676047.1"/>
</dbReference>
<dbReference type="GO" id="GO:0000813">
    <property type="term" value="C:ESCRT I complex"/>
    <property type="evidence" value="ECO:0000318"/>
    <property type="project" value="GO_Central"/>
</dbReference>
<dbReference type="HOGENOM" id="CLU_744897_0_0_1"/>
<dbReference type="STRING" id="684364.F4NT08"/>
<dbReference type="InterPro" id="IPR009851">
    <property type="entry name" value="Mod_r"/>
</dbReference>
<dbReference type="OrthoDB" id="10260857at2759"/>
<accession>F4NT08</accession>
<evidence type="ECO:0000256" key="3">
    <source>
        <dbReference type="ARBA" id="ARBA00022448"/>
    </source>
</evidence>
<feature type="region of interest" description="Disordered" evidence="8">
    <location>
        <begin position="118"/>
        <end position="151"/>
    </location>
</feature>
<dbReference type="OMA" id="HPWCNEH"/>
<dbReference type="SUPFAM" id="SSF140111">
    <property type="entry name" value="Endosomal sorting complex assembly domain"/>
    <property type="match status" value="1"/>
</dbReference>
<proteinExistence type="inferred from homology"/>
<evidence type="ECO:0000256" key="6">
    <source>
        <dbReference type="PROSITE-ProRule" id="PRU00646"/>
    </source>
</evidence>
<dbReference type="GeneID" id="18242264"/>
<keyword evidence="7" id="KW-0175">Coiled coil</keyword>
<organism evidence="10 11">
    <name type="scientific">Batrachochytrium dendrobatidis (strain JAM81 / FGSC 10211)</name>
    <name type="common">Frog chytrid fungus</name>
    <dbReference type="NCBI Taxonomy" id="684364"/>
    <lineage>
        <taxon>Eukaryota</taxon>
        <taxon>Fungi</taxon>
        <taxon>Fungi incertae sedis</taxon>
        <taxon>Chytridiomycota</taxon>
        <taxon>Chytridiomycota incertae sedis</taxon>
        <taxon>Chytridiomycetes</taxon>
        <taxon>Rhizophydiales</taxon>
        <taxon>Rhizophydiales incertae sedis</taxon>
        <taxon>Batrachochytrium</taxon>
    </lineage>
</organism>
<sequence length="345" mass="38502">MDGFYSSSTNSTPLSELRRRQVASLSGHNLQYRQIVPDSQFEITLGLGSAGQLPPFVLTLLLMPAFPDIAPIMYLRPSCTHPWINSQGQIVGHDKLANWSQHVSLGRIVKEIETEFTVHPPQPSSSSGPTHPPPPIPSTSTQSPAYTGSASSMPYGTANSIMAQRLEYNLPPANTISYSENIFPSLDAKSLEEINRLLEDDSSLEDFFLTISHVRDMKNVKHDLVKGNAEIAERTLSNEDEVQDLKRRIKALQELQASHRKTLDELLLAQQQELLRFGGDTITNTLRDLVSTSESMSEMSAQSYLDGKLTEEEFIRSFKESRQLYHLRSAKLEHVQNDPSVLSPS</sequence>
<evidence type="ECO:0000256" key="1">
    <source>
        <dbReference type="ARBA" id="ARBA00004177"/>
    </source>
</evidence>
<dbReference type="CDD" id="cd11685">
    <property type="entry name" value="UEV_TSG101-like"/>
    <property type="match status" value="1"/>
</dbReference>
<dbReference type="GO" id="GO:0006612">
    <property type="term" value="P:protein targeting to membrane"/>
    <property type="evidence" value="ECO:0000318"/>
    <property type="project" value="GO_Central"/>
</dbReference>
<name>F4NT08_BATDJ</name>
<protein>
    <recommendedName>
        <fullName evidence="9">VPS37 C-terminal domain-containing protein</fullName>
    </recommendedName>
</protein>
<feature type="domain" description="VPS37 C-terminal" evidence="9">
    <location>
        <begin position="260"/>
        <end position="345"/>
    </location>
</feature>
<dbReference type="InParanoid" id="F4NT08"/>
<dbReference type="InterPro" id="IPR029012">
    <property type="entry name" value="Helix_hairpin_bin_sf"/>
</dbReference>
<feature type="coiled-coil region" evidence="7">
    <location>
        <begin position="235"/>
        <end position="272"/>
    </location>
</feature>
<dbReference type="PROSITE" id="PS51314">
    <property type="entry name" value="VPS37_C"/>
    <property type="match status" value="1"/>
</dbReference>
<keyword evidence="11" id="KW-1185">Reference proteome</keyword>
<evidence type="ECO:0000256" key="8">
    <source>
        <dbReference type="SAM" id="MobiDB-lite"/>
    </source>
</evidence>
<dbReference type="SUPFAM" id="SSF54495">
    <property type="entry name" value="UBC-like"/>
    <property type="match status" value="1"/>
</dbReference>
<dbReference type="InterPro" id="IPR016135">
    <property type="entry name" value="UBQ-conjugating_enzyme/RWD"/>
</dbReference>
<dbReference type="AlphaFoldDB" id="F4NT08"/>
<dbReference type="Proteomes" id="UP000007241">
    <property type="component" value="Unassembled WGS sequence"/>
</dbReference>
<evidence type="ECO:0000313" key="11">
    <source>
        <dbReference type="Proteomes" id="UP000007241"/>
    </source>
</evidence>
<evidence type="ECO:0000256" key="7">
    <source>
        <dbReference type="SAM" id="Coils"/>
    </source>
</evidence>
<dbReference type="PANTHER" id="PTHR13678:SF2">
    <property type="entry name" value="VACUOLAR PROTEIN SORTING-ASSOCIATED PROTEIN 37A"/>
    <property type="match status" value="1"/>
</dbReference>
<keyword evidence="5 6" id="KW-0653">Protein transport</keyword>
<comment type="similarity">
    <text evidence="2">Belongs to the VPS37 family.</text>
</comment>
<dbReference type="Gene3D" id="1.10.287.660">
    <property type="entry name" value="Helix hairpin bin"/>
    <property type="match status" value="1"/>
</dbReference>
<gene>
    <name evidence="10" type="ORF">BATDEDRAFT_85937</name>
</gene>
<dbReference type="PANTHER" id="PTHR13678">
    <property type="entry name" value="VACUOLAR PROTEIN SORTING-ASSOCIATED PROTEIN 37"/>
    <property type="match status" value="1"/>
</dbReference>
<evidence type="ECO:0000256" key="5">
    <source>
        <dbReference type="ARBA" id="ARBA00022927"/>
    </source>
</evidence>
<evidence type="ECO:0000259" key="9">
    <source>
        <dbReference type="PROSITE" id="PS51314"/>
    </source>
</evidence>
<evidence type="ECO:0000256" key="2">
    <source>
        <dbReference type="ARBA" id="ARBA00007617"/>
    </source>
</evidence>
<dbReference type="InterPro" id="IPR037202">
    <property type="entry name" value="ESCRT_assembly_dom"/>
</dbReference>
<evidence type="ECO:0000256" key="4">
    <source>
        <dbReference type="ARBA" id="ARBA00022753"/>
    </source>
</evidence>
<dbReference type="EMBL" id="GL882879">
    <property type="protein sequence ID" value="EGF83478.1"/>
    <property type="molecule type" value="Genomic_DNA"/>
</dbReference>
<comment type="subcellular location">
    <subcellularLocation>
        <location evidence="1">Endosome</location>
    </subcellularLocation>
</comment>
<reference evidence="10 11" key="1">
    <citation type="submission" date="2009-12" db="EMBL/GenBank/DDBJ databases">
        <title>The draft genome of Batrachochytrium dendrobatidis.</title>
        <authorList>
            <consortium name="US DOE Joint Genome Institute (JGI-PGF)"/>
            <person name="Kuo A."/>
            <person name="Salamov A."/>
            <person name="Schmutz J."/>
            <person name="Lucas S."/>
            <person name="Pitluck S."/>
            <person name="Rosenblum E."/>
            <person name="Stajich J."/>
            <person name="Eisen M."/>
            <person name="Grigoriev I.V."/>
        </authorList>
    </citation>
    <scope>NUCLEOTIDE SEQUENCE [LARGE SCALE GENOMIC DNA]</scope>
    <source>
        <strain evidence="11">JAM81 / FGSC 10211</strain>
    </source>
</reference>
<keyword evidence="3 6" id="KW-0813">Transport</keyword>
<evidence type="ECO:0000313" key="10">
    <source>
        <dbReference type="EMBL" id="EGF83478.1"/>
    </source>
</evidence>
<dbReference type="GO" id="GO:0043162">
    <property type="term" value="P:ubiquitin-dependent protein catabolic process via the multivesicular body sorting pathway"/>
    <property type="evidence" value="ECO:0000318"/>
    <property type="project" value="GO_Central"/>
</dbReference>
<keyword evidence="4" id="KW-0967">Endosome</keyword>